<dbReference type="OrthoDB" id="408373at2759"/>
<dbReference type="InterPro" id="IPR000073">
    <property type="entry name" value="AB_hydrolase_1"/>
</dbReference>
<comment type="similarity">
    <text evidence="2">Belongs to the AB hydrolase superfamily. Epoxide hydrolase family.</text>
</comment>
<keyword evidence="5" id="KW-1185">Reference proteome</keyword>
<dbReference type="PANTHER" id="PTHR43329">
    <property type="entry name" value="EPOXIDE HYDROLASE"/>
    <property type="match status" value="1"/>
</dbReference>
<dbReference type="Gene3D" id="3.40.50.1820">
    <property type="entry name" value="alpha/beta hydrolase"/>
    <property type="match status" value="1"/>
</dbReference>
<accession>A0A8H7T3B1</accession>
<sequence length="332" mass="38566">MDGFERKTLKTSRGYTYTYYTSEGDRSLPTLFFQHGWPDHAEMWKGIADRLMDTKFPVIIPDMLGYDGTDKPTDPVEYKWDVMTQDLIDIIDTEKVDKVISIGHDWGAICAARLYHYHPDRVVGCVFLNVAYTPPSREPFDIAKWNEMAEQAFGYGTLHYWYLFADPNGGQVLTDNVERLYPCLHGTGDTSKRFFCVPDAFRQHLDNDNSDPDPELRPYAQDAKFRQDFVDRMRRDGFDAPQCWYRAFVEHQYSCDKKLPEGRDKVDVPVLYVGGKDDAPCRVEVMYPAVEKGWLPMLDERPLLDAAHWTPYERPEEVAGLVREWLGKNYVK</sequence>
<dbReference type="InterPro" id="IPR000639">
    <property type="entry name" value="Epox_hydrolase-like"/>
</dbReference>
<name>A0A8H7T3B1_9HELO</name>
<proteinExistence type="inferred from homology"/>
<protein>
    <recommendedName>
        <fullName evidence="3">AB hydrolase-1 domain-containing protein</fullName>
    </recommendedName>
</protein>
<evidence type="ECO:0000259" key="3">
    <source>
        <dbReference type="Pfam" id="PF00561"/>
    </source>
</evidence>
<dbReference type="EMBL" id="JAFJYH010000472">
    <property type="protein sequence ID" value="KAG4411471.1"/>
    <property type="molecule type" value="Genomic_DNA"/>
</dbReference>
<comment type="caution">
    <text evidence="4">The sequence shown here is derived from an EMBL/GenBank/DDBJ whole genome shotgun (WGS) entry which is preliminary data.</text>
</comment>
<organism evidence="4 5">
    <name type="scientific">Cadophora malorum</name>
    <dbReference type="NCBI Taxonomy" id="108018"/>
    <lineage>
        <taxon>Eukaryota</taxon>
        <taxon>Fungi</taxon>
        <taxon>Dikarya</taxon>
        <taxon>Ascomycota</taxon>
        <taxon>Pezizomycotina</taxon>
        <taxon>Leotiomycetes</taxon>
        <taxon>Helotiales</taxon>
        <taxon>Ploettnerulaceae</taxon>
        <taxon>Cadophora</taxon>
    </lineage>
</organism>
<reference evidence="4" key="1">
    <citation type="submission" date="2021-02" db="EMBL/GenBank/DDBJ databases">
        <title>Genome sequence Cadophora malorum strain M34.</title>
        <authorList>
            <person name="Stefanovic E."/>
            <person name="Vu D."/>
            <person name="Scully C."/>
            <person name="Dijksterhuis J."/>
            <person name="Roader J."/>
            <person name="Houbraken J."/>
        </authorList>
    </citation>
    <scope>NUCLEOTIDE SEQUENCE</scope>
    <source>
        <strain evidence="4">M34</strain>
    </source>
</reference>
<dbReference type="SUPFAM" id="SSF53474">
    <property type="entry name" value="alpha/beta-Hydrolases"/>
    <property type="match status" value="1"/>
</dbReference>
<dbReference type="Pfam" id="PF00561">
    <property type="entry name" value="Abhydrolase_1"/>
    <property type="match status" value="1"/>
</dbReference>
<dbReference type="PRINTS" id="PR00412">
    <property type="entry name" value="EPOXHYDRLASE"/>
</dbReference>
<evidence type="ECO:0000256" key="1">
    <source>
        <dbReference type="ARBA" id="ARBA00022801"/>
    </source>
</evidence>
<gene>
    <name evidence="4" type="ORF">IFR04_015396</name>
</gene>
<dbReference type="InterPro" id="IPR029058">
    <property type="entry name" value="AB_hydrolase_fold"/>
</dbReference>
<dbReference type="Proteomes" id="UP000664132">
    <property type="component" value="Unassembled WGS sequence"/>
</dbReference>
<dbReference type="AlphaFoldDB" id="A0A8H7T3B1"/>
<keyword evidence="1" id="KW-0378">Hydrolase</keyword>
<evidence type="ECO:0000313" key="5">
    <source>
        <dbReference type="Proteomes" id="UP000664132"/>
    </source>
</evidence>
<evidence type="ECO:0000256" key="2">
    <source>
        <dbReference type="ARBA" id="ARBA00038334"/>
    </source>
</evidence>
<evidence type="ECO:0000313" key="4">
    <source>
        <dbReference type="EMBL" id="KAG4411471.1"/>
    </source>
</evidence>
<dbReference type="GO" id="GO:0016787">
    <property type="term" value="F:hydrolase activity"/>
    <property type="evidence" value="ECO:0007669"/>
    <property type="project" value="UniProtKB-KW"/>
</dbReference>
<feature type="domain" description="AB hydrolase-1" evidence="3">
    <location>
        <begin position="29"/>
        <end position="315"/>
    </location>
</feature>